<protein>
    <submittedName>
        <fullName evidence="2">Ogr/Delta-like zinc finger family protein</fullName>
    </submittedName>
</protein>
<dbReference type="EMBL" id="JABBFZ010000006">
    <property type="protein sequence ID" value="NML31803.1"/>
    <property type="molecule type" value="Genomic_DNA"/>
</dbReference>
<evidence type="ECO:0000313" key="3">
    <source>
        <dbReference type="Proteomes" id="UP000583127"/>
    </source>
</evidence>
<feature type="domain" description="Zinc finger Ogr/Delta-type" evidence="1">
    <location>
        <begin position="7"/>
        <end position="49"/>
    </location>
</feature>
<proteinExistence type="predicted"/>
<dbReference type="AlphaFoldDB" id="A0A7X9X5K3"/>
<name>A0A7X9X5K3_9BURK</name>
<dbReference type="Pfam" id="PF04606">
    <property type="entry name" value="Ogr_Delta"/>
    <property type="match status" value="1"/>
</dbReference>
<organism evidence="2 3">
    <name type="scientific">Paraburkholderia antibiotica</name>
    <dbReference type="NCBI Taxonomy" id="2728839"/>
    <lineage>
        <taxon>Bacteria</taxon>
        <taxon>Pseudomonadati</taxon>
        <taxon>Pseudomonadota</taxon>
        <taxon>Betaproteobacteria</taxon>
        <taxon>Burkholderiales</taxon>
        <taxon>Burkholderiaceae</taxon>
        <taxon>Paraburkholderia</taxon>
    </lineage>
</organism>
<evidence type="ECO:0000259" key="1">
    <source>
        <dbReference type="Pfam" id="PF04606"/>
    </source>
</evidence>
<sequence length="79" mass="8760">MRWTMPCPCCGARGIARAMLQTSDLCWTVDFQCDRVTCGHTYRTELTMLPAAPVQRVERRDTLSLFDDLPPGGGALLGE</sequence>
<evidence type="ECO:0000313" key="2">
    <source>
        <dbReference type="EMBL" id="NML31803.1"/>
    </source>
</evidence>
<dbReference type="Proteomes" id="UP000583127">
    <property type="component" value="Unassembled WGS sequence"/>
</dbReference>
<dbReference type="RefSeq" id="WP_169498061.1">
    <property type="nucleotide sequence ID" value="NZ_JABBFZ010000006.1"/>
</dbReference>
<dbReference type="InterPro" id="IPR007684">
    <property type="entry name" value="Znf_Ogr/Delta"/>
</dbReference>
<comment type="caution">
    <text evidence="2">The sequence shown here is derived from an EMBL/GenBank/DDBJ whole genome shotgun (WGS) entry which is preliminary data.</text>
</comment>
<reference evidence="2 3" key="1">
    <citation type="submission" date="2020-04" db="EMBL/GenBank/DDBJ databases">
        <title>Paraburkholderia sp. G-4-1-8 isolated from soil.</title>
        <authorList>
            <person name="Dahal R.H."/>
        </authorList>
    </citation>
    <scope>NUCLEOTIDE SEQUENCE [LARGE SCALE GENOMIC DNA]</scope>
    <source>
        <strain evidence="2 3">G-4-1-8</strain>
    </source>
</reference>
<gene>
    <name evidence="2" type="ORF">HHL14_13260</name>
</gene>
<keyword evidence="3" id="KW-1185">Reference proteome</keyword>
<accession>A0A7X9X5K3</accession>